<evidence type="ECO:0000313" key="9">
    <source>
        <dbReference type="Proteomes" id="UP000289152"/>
    </source>
</evidence>
<feature type="compositionally biased region" description="Polar residues" evidence="6">
    <location>
        <begin position="808"/>
        <end position="822"/>
    </location>
</feature>
<feature type="compositionally biased region" description="Basic residues" evidence="6">
    <location>
        <begin position="249"/>
        <end position="259"/>
    </location>
</feature>
<gene>
    <name evidence="8" type="ORF">M231_02913</name>
</gene>
<evidence type="ECO:0000256" key="6">
    <source>
        <dbReference type="SAM" id="MobiDB-lite"/>
    </source>
</evidence>
<feature type="compositionally biased region" description="Pro residues" evidence="6">
    <location>
        <begin position="310"/>
        <end position="319"/>
    </location>
</feature>
<dbReference type="InterPro" id="IPR046341">
    <property type="entry name" value="SET_dom_sf"/>
</dbReference>
<dbReference type="GO" id="GO:0034967">
    <property type="term" value="C:Set3 complex"/>
    <property type="evidence" value="ECO:0007669"/>
    <property type="project" value="TreeGrafter"/>
</dbReference>
<dbReference type="Proteomes" id="UP000289152">
    <property type="component" value="Unassembled WGS sequence"/>
</dbReference>
<feature type="compositionally biased region" description="Polar residues" evidence="6">
    <location>
        <begin position="944"/>
        <end position="955"/>
    </location>
</feature>
<feature type="region of interest" description="Disordered" evidence="6">
    <location>
        <begin position="1642"/>
        <end position="1665"/>
    </location>
</feature>
<accession>A0A4Q1BPL3</accession>
<feature type="compositionally biased region" description="Polar residues" evidence="6">
    <location>
        <begin position="1156"/>
        <end position="1170"/>
    </location>
</feature>
<feature type="compositionally biased region" description="Gly residues" evidence="6">
    <location>
        <begin position="1642"/>
        <end position="1659"/>
    </location>
</feature>
<comment type="caution">
    <text evidence="8">The sequence shown here is derived from an EMBL/GenBank/DDBJ whole genome shotgun (WGS) entry which is preliminary data.</text>
</comment>
<feature type="compositionally biased region" description="Basic and acidic residues" evidence="6">
    <location>
        <begin position="1530"/>
        <end position="1547"/>
    </location>
</feature>
<dbReference type="GO" id="GO:0006355">
    <property type="term" value="P:regulation of DNA-templated transcription"/>
    <property type="evidence" value="ECO:0007669"/>
    <property type="project" value="TreeGrafter"/>
</dbReference>
<dbReference type="Pfam" id="PF20826">
    <property type="entry name" value="PHD_5"/>
    <property type="match status" value="1"/>
</dbReference>
<proteinExistence type="predicted"/>
<dbReference type="PROSITE" id="PS01359">
    <property type="entry name" value="ZF_PHD_1"/>
    <property type="match status" value="1"/>
</dbReference>
<dbReference type="Gene3D" id="3.30.40.10">
    <property type="entry name" value="Zinc/RING finger domain, C3HC4 (zinc finger)"/>
    <property type="match status" value="1"/>
</dbReference>
<dbReference type="InterPro" id="IPR001965">
    <property type="entry name" value="Znf_PHD"/>
</dbReference>
<protein>
    <recommendedName>
        <fullName evidence="7">PHD-type domain-containing protein</fullName>
    </recommendedName>
</protein>
<dbReference type="SUPFAM" id="SSF82199">
    <property type="entry name" value="SET domain"/>
    <property type="match status" value="1"/>
</dbReference>
<feature type="compositionally biased region" description="Polar residues" evidence="6">
    <location>
        <begin position="1448"/>
        <end position="1467"/>
    </location>
</feature>
<feature type="compositionally biased region" description="Basic and acidic residues" evidence="6">
    <location>
        <begin position="1039"/>
        <end position="1075"/>
    </location>
</feature>
<evidence type="ECO:0000256" key="2">
    <source>
        <dbReference type="ARBA" id="ARBA00022771"/>
    </source>
</evidence>
<sequence>MTKPQSPSTPLMASLEVGAEALDVIMETKEDVAASQTDLAAGPASQEAAQLLLGISAAVDAHIPPILSPKPMVDSPIIRPASPPAVSTAYPQTPPDDGAPSPHSGPQQLPPLPVDVVLPPSSPAGRSSRRAAATINNAVAGPSRLTRPEDNGKRPAHWMGEDNDTIRCICGLTEDDGYSIQCETCYAWQHMLCFRITDQALAPEVWYCELCEPRPVDAEWARDFMSKRLDDLYNKQVEDVKTPAPEKKTKSKPRAKRSRMGSVMVGEMDPESGKDQQSGTGAMGPPISKPRKKVNTGKRTKQSTTESTPGPMPRDPIPPLNLEGYYRQAWKMEYIPVEEVVFRNDRSRRLYQQFRRDQTEEEDVATPRKRSTPNPTGLPSPTETGVVRLSPDRLLPRPNFGILAPPVPPIHLSGPPSELAHAWEVRPVENSDSFLPPRYEQSSYSTFDSLGTYARPTIYAVFADEELDMGAFVGDFTGEVVDPRTYRSDPINQYSGLGTTKPHVRSIGPPVNLIIDARSYGCDLRYIRSGCHPNVVLRPYLCRSVDKSSDDFDDLDHDDPADQEHTRLDLRFGIFAAKRVEHGEELVLPWEWDDKHLVHILHHLIIPAMTPDGNIAPPSYTIPQSRAVALGRQIEIVLTHLYSTFSSCACQIPGNCALAQLKYICESLRRDEYRPAEGIKEAANLGELIGKARMLRSWELEEEEARRRRFPEGFNLAFHLSRQVDREPMSNWESRTKEQSVKKSVEITPTATEVNDGNSSQSEDSDDSDRDEDMDIDDSPKRHRSSSPLSNTSQTSRHTSHLIESPLSHPQSRPESRNTSNMDDIEMETGSDSETTATEVLESEDDTDLEMFSGSEAEVQDEVKDFSQKKNQVVSPVKEVIKPVSTNSAASLEDQKPALPISILGEKDAVDSPQSARAMEDASLKDGEGKKDTGPVVRSKTRRMSSVSATDTNMRPTRGTRKTKTKGKINTKRNKNTKPVASSDSEDSTMDGVGVAPGPVIDFSDDPSGLTTSEGKANDDSTPLKPSYHGPIGAGQTIKDVEDLKPAKLGETEDAKQMEEDERKGESQVGKREEVPEPPLDPPKKISIIEYLKTHKIKKDTGPTHVNHISAQPSNLEENANRPAPPTPDASGIGGRRNFMDFLPSRPTFAQGSSTINTSFGQSTSNTPATPGNIKEGYFTSQPISHTAPNTPGPTSKSYVPRISSSFVPRQNSITMTNQIPLSFTPNTVPLNQFQPVSTNQPSQPLYIPPTQPNQMNNPPVQPTIARSPQSTFSTPRDLPGTPDKTPVELPPRVSSLIPKSPMRTSSGSSSLPPMPPLLDVRDPPPHRVGLENQTNRITEVSGPGSRRSVSDDQGSRSGDVSINKVPPTAPRGPKGPSKWPMSPRAGSIPPPTAPRGYVSLAPGPTAYSGGSGVPSGVPSGPRDMSGAIPSGSRDMSGASSFGPRDMSGSTSFGTRDISGSTSSGSREITGARDPSGFENGPNGSNGSVPSYPSGQNGGYASKSPELTMVEPRQVGYNGLAEGRMGLGEGRSERDERRFPIEPRSYGDGRGNSFEIRNGPSESGRYGSVESRNGQSEPGRYGSSEVRNGPSEPGRYPAEDRLEKNGIGNYTSSEYKNDKNILGYTEGRSFGPGERNLGGGYRRGSGFGFAPGSGSGYRGYRGRGR</sequence>
<evidence type="ECO:0000256" key="5">
    <source>
        <dbReference type="PROSITE-ProRule" id="PRU00146"/>
    </source>
</evidence>
<dbReference type="SUPFAM" id="SSF57903">
    <property type="entry name" value="FYVE/PHD zinc finger"/>
    <property type="match status" value="1"/>
</dbReference>
<feature type="compositionally biased region" description="Basic and acidic residues" evidence="6">
    <location>
        <begin position="1320"/>
        <end position="1330"/>
    </location>
</feature>
<dbReference type="InterPro" id="IPR019786">
    <property type="entry name" value="Zinc_finger_PHD-type_CS"/>
</dbReference>
<feature type="compositionally biased region" description="Polar residues" evidence="6">
    <location>
        <begin position="1482"/>
        <end position="1495"/>
    </location>
</feature>
<keyword evidence="3" id="KW-0862">Zinc</keyword>
<dbReference type="InterPro" id="IPR001214">
    <property type="entry name" value="SET_dom"/>
</dbReference>
<dbReference type="InterPro" id="IPR011011">
    <property type="entry name" value="Znf_FYVE_PHD"/>
</dbReference>
<feature type="compositionally biased region" description="Basic and acidic residues" evidence="6">
    <location>
        <begin position="918"/>
        <end position="933"/>
    </location>
</feature>
<dbReference type="OrthoDB" id="79252at2759"/>
<name>A0A4Q1BPL3_TREME</name>
<dbReference type="Gene3D" id="2.170.270.10">
    <property type="entry name" value="SET domain"/>
    <property type="match status" value="1"/>
</dbReference>
<dbReference type="GO" id="GO:0008270">
    <property type="term" value="F:zinc ion binding"/>
    <property type="evidence" value="ECO:0007669"/>
    <property type="project" value="UniProtKB-KW"/>
</dbReference>
<feature type="compositionally biased region" description="Basic and acidic residues" evidence="6">
    <location>
        <begin position="238"/>
        <end position="248"/>
    </location>
</feature>
<feature type="region of interest" description="Disordered" evidence="6">
    <location>
        <begin position="74"/>
        <end position="158"/>
    </location>
</feature>
<feature type="domain" description="PHD-type" evidence="7">
    <location>
        <begin position="165"/>
        <end position="214"/>
    </location>
</feature>
<feature type="region of interest" description="Disordered" evidence="6">
    <location>
        <begin position="1233"/>
        <end position="1615"/>
    </location>
</feature>
<feature type="region of interest" description="Disordered" evidence="6">
    <location>
        <begin position="238"/>
        <end position="320"/>
    </location>
</feature>
<feature type="compositionally biased region" description="Polar residues" evidence="6">
    <location>
        <begin position="372"/>
        <end position="383"/>
    </location>
</feature>
<evidence type="ECO:0000259" key="7">
    <source>
        <dbReference type="PROSITE" id="PS50016"/>
    </source>
</evidence>
<organism evidence="8 9">
    <name type="scientific">Tremella mesenterica</name>
    <name type="common">Jelly fungus</name>
    <dbReference type="NCBI Taxonomy" id="5217"/>
    <lineage>
        <taxon>Eukaryota</taxon>
        <taxon>Fungi</taxon>
        <taxon>Dikarya</taxon>
        <taxon>Basidiomycota</taxon>
        <taxon>Agaricomycotina</taxon>
        <taxon>Tremellomycetes</taxon>
        <taxon>Tremellales</taxon>
        <taxon>Tremellaceae</taxon>
        <taxon>Tremella</taxon>
    </lineage>
</organism>
<feature type="compositionally biased region" description="Basic residues" evidence="6">
    <location>
        <begin position="958"/>
        <end position="976"/>
    </location>
</feature>
<dbReference type="PROSITE" id="PS50016">
    <property type="entry name" value="ZF_PHD_2"/>
    <property type="match status" value="1"/>
</dbReference>
<keyword evidence="4" id="KW-0156">Chromatin regulator</keyword>
<keyword evidence="1" id="KW-0479">Metal-binding</keyword>
<keyword evidence="9" id="KW-1185">Reference proteome</keyword>
<feature type="compositionally biased region" description="Basic residues" evidence="6">
    <location>
        <begin position="289"/>
        <end position="301"/>
    </location>
</feature>
<dbReference type="InterPro" id="IPR013083">
    <property type="entry name" value="Znf_RING/FYVE/PHD"/>
</dbReference>
<dbReference type="GO" id="GO:0006325">
    <property type="term" value="P:chromatin organization"/>
    <property type="evidence" value="ECO:0007669"/>
    <property type="project" value="UniProtKB-KW"/>
</dbReference>
<feature type="compositionally biased region" description="Polar residues" evidence="6">
    <location>
        <begin position="1233"/>
        <end position="1244"/>
    </location>
</feature>
<feature type="compositionally biased region" description="Polar residues" evidence="6">
    <location>
        <begin position="1107"/>
        <end position="1118"/>
    </location>
</feature>
<feature type="compositionally biased region" description="Polar residues" evidence="6">
    <location>
        <begin position="1265"/>
        <end position="1275"/>
    </location>
</feature>
<dbReference type="VEuPathDB" id="FungiDB:TREMEDRAFT_62983"/>
<feature type="compositionally biased region" description="Low complexity" evidence="6">
    <location>
        <begin position="1299"/>
        <end position="1312"/>
    </location>
</feature>
<dbReference type="SMART" id="SM00317">
    <property type="entry name" value="SET"/>
    <property type="match status" value="1"/>
</dbReference>
<dbReference type="GO" id="GO:0070210">
    <property type="term" value="C:Rpd3L-Expanded complex"/>
    <property type="evidence" value="ECO:0007669"/>
    <property type="project" value="TreeGrafter"/>
</dbReference>
<dbReference type="InParanoid" id="A0A4Q1BPL3"/>
<keyword evidence="2 5" id="KW-0863">Zinc-finger</keyword>
<dbReference type="InterPro" id="IPR019787">
    <property type="entry name" value="Znf_PHD-finger"/>
</dbReference>
<feature type="compositionally biased region" description="Low complexity" evidence="6">
    <location>
        <begin position="114"/>
        <end position="133"/>
    </location>
</feature>
<evidence type="ECO:0000256" key="4">
    <source>
        <dbReference type="ARBA" id="ARBA00022853"/>
    </source>
</evidence>
<reference evidence="8 9" key="1">
    <citation type="submission" date="2016-06" db="EMBL/GenBank/DDBJ databases">
        <title>Evolution of pathogenesis and genome organization in the Tremellales.</title>
        <authorList>
            <person name="Cuomo C."/>
            <person name="Litvintseva A."/>
            <person name="Heitman J."/>
            <person name="Chen Y."/>
            <person name="Sun S."/>
            <person name="Springer D."/>
            <person name="Dromer F."/>
            <person name="Young S."/>
            <person name="Zeng Q."/>
            <person name="Chapman S."/>
            <person name="Gujja S."/>
            <person name="Saif S."/>
            <person name="Birren B."/>
        </authorList>
    </citation>
    <scope>NUCLEOTIDE SEQUENCE [LARGE SCALE GENOMIC DNA]</scope>
    <source>
        <strain evidence="8 9">ATCC 28783</strain>
    </source>
</reference>
<feature type="compositionally biased region" description="Acidic residues" evidence="6">
    <location>
        <begin position="763"/>
        <end position="777"/>
    </location>
</feature>
<feature type="region of interest" description="Disordered" evidence="6">
    <location>
        <begin position="354"/>
        <end position="385"/>
    </location>
</feature>
<dbReference type="SMART" id="SM00249">
    <property type="entry name" value="PHD"/>
    <property type="match status" value="1"/>
</dbReference>
<dbReference type="PANTHER" id="PTHR46462">
    <property type="entry name" value="UPSET, ISOFORM A"/>
    <property type="match status" value="1"/>
</dbReference>
<feature type="compositionally biased region" description="Low complexity" evidence="6">
    <location>
        <begin position="786"/>
        <end position="796"/>
    </location>
</feature>
<feature type="compositionally biased region" description="Basic and acidic residues" evidence="6">
    <location>
        <begin position="726"/>
        <end position="745"/>
    </location>
</feature>
<feature type="region of interest" description="Disordered" evidence="6">
    <location>
        <begin position="1156"/>
        <end position="1198"/>
    </location>
</feature>
<evidence type="ECO:0000313" key="8">
    <source>
        <dbReference type="EMBL" id="RXK39856.1"/>
    </source>
</evidence>
<dbReference type="PANTHER" id="PTHR46462:SF3">
    <property type="entry name" value="UPSET, ISOFORM A"/>
    <property type="match status" value="1"/>
</dbReference>
<evidence type="ECO:0000256" key="1">
    <source>
        <dbReference type="ARBA" id="ARBA00022723"/>
    </source>
</evidence>
<dbReference type="STRING" id="5217.A0A4Q1BPL3"/>
<dbReference type="CDD" id="cd15550">
    <property type="entry name" value="PHD_MLL5"/>
    <property type="match status" value="1"/>
</dbReference>
<feature type="region of interest" description="Disordered" evidence="6">
    <location>
        <begin position="905"/>
        <end position="1133"/>
    </location>
</feature>
<evidence type="ECO:0000256" key="3">
    <source>
        <dbReference type="ARBA" id="ARBA00022833"/>
    </source>
</evidence>
<feature type="compositionally biased region" description="Polar residues" evidence="6">
    <location>
        <begin position="1179"/>
        <end position="1198"/>
    </location>
</feature>
<feature type="region of interest" description="Disordered" evidence="6">
    <location>
        <begin position="726"/>
        <end position="849"/>
    </location>
</feature>
<dbReference type="EMBL" id="SDIL01000026">
    <property type="protein sequence ID" value="RXK39856.1"/>
    <property type="molecule type" value="Genomic_DNA"/>
</dbReference>